<keyword evidence="3" id="KW-1185">Reference proteome</keyword>
<dbReference type="OrthoDB" id="2001736at2759"/>
<gene>
    <name evidence="2" type="ORF">KP509_11G018000</name>
</gene>
<organism evidence="2 3">
    <name type="scientific">Ceratopteris richardii</name>
    <name type="common">Triangle waterfern</name>
    <dbReference type="NCBI Taxonomy" id="49495"/>
    <lineage>
        <taxon>Eukaryota</taxon>
        <taxon>Viridiplantae</taxon>
        <taxon>Streptophyta</taxon>
        <taxon>Embryophyta</taxon>
        <taxon>Tracheophyta</taxon>
        <taxon>Polypodiopsida</taxon>
        <taxon>Polypodiidae</taxon>
        <taxon>Polypodiales</taxon>
        <taxon>Pteridineae</taxon>
        <taxon>Pteridaceae</taxon>
        <taxon>Parkerioideae</taxon>
        <taxon>Ceratopteris</taxon>
    </lineage>
</organism>
<sequence>MDVITQLLRFQRDEKRRSAIQAFHERVVRRSGYFSGKNVTRFCKEYELEARYLELHLRDRLVVDAPRLVIEGQIRWSQYKMILIRMFALDDEDKVTRSTFLKWIHKPKDQSVLDIKREFDQQFADLSDYDRRAIDQEKVSLFLRAIDSKAREEIFPQLQQIGTESGLTEDWGNVDEAVRGYVEKQRTLSKFMQSWHDDLQEEQAQAVQQPVQNPQVNLPIPKDVVPTNTMEDMFKKFSDLTIQSMKQMIDSQSLQAPAPKNPKAPEIKRCIWCDSLEHNRYSCESFKEALAKNLVFVKEKMIYDSKTGEKVNINFGRGGMRIFFPGTCENVASTSHTYACQVVDENNDLEPWSKVIKSLDRGKMHHEILKTASNEIRGVSGWDDPVDTLSVVTYLCSSVEHEAVVEEKRRRTNEGEEEKRRTRRQIHHHNQQ</sequence>
<protein>
    <submittedName>
        <fullName evidence="2">Uncharacterized protein</fullName>
    </submittedName>
</protein>
<proteinExistence type="predicted"/>
<evidence type="ECO:0000313" key="3">
    <source>
        <dbReference type="Proteomes" id="UP000825935"/>
    </source>
</evidence>
<reference evidence="2" key="1">
    <citation type="submission" date="2021-08" db="EMBL/GenBank/DDBJ databases">
        <title>WGS assembly of Ceratopteris richardii.</title>
        <authorList>
            <person name="Marchant D.B."/>
            <person name="Chen G."/>
            <person name="Jenkins J."/>
            <person name="Shu S."/>
            <person name="Leebens-Mack J."/>
            <person name="Grimwood J."/>
            <person name="Schmutz J."/>
            <person name="Soltis P."/>
            <person name="Soltis D."/>
            <person name="Chen Z.-H."/>
        </authorList>
    </citation>
    <scope>NUCLEOTIDE SEQUENCE</scope>
    <source>
        <strain evidence="2">Whitten #5841</strain>
        <tissue evidence="2">Leaf</tissue>
    </source>
</reference>
<dbReference type="EMBL" id="CM035416">
    <property type="protein sequence ID" value="KAH7424654.1"/>
    <property type="molecule type" value="Genomic_DNA"/>
</dbReference>
<name>A0A8T2TTB4_CERRI</name>
<evidence type="ECO:0000313" key="2">
    <source>
        <dbReference type="EMBL" id="KAH7424654.1"/>
    </source>
</evidence>
<feature type="compositionally biased region" description="Basic residues" evidence="1">
    <location>
        <begin position="421"/>
        <end position="432"/>
    </location>
</feature>
<feature type="region of interest" description="Disordered" evidence="1">
    <location>
        <begin position="405"/>
        <end position="432"/>
    </location>
</feature>
<dbReference type="AlphaFoldDB" id="A0A8T2TTB4"/>
<comment type="caution">
    <text evidence="2">The sequence shown here is derived from an EMBL/GenBank/DDBJ whole genome shotgun (WGS) entry which is preliminary data.</text>
</comment>
<feature type="compositionally biased region" description="Basic and acidic residues" evidence="1">
    <location>
        <begin position="405"/>
        <end position="420"/>
    </location>
</feature>
<dbReference type="Proteomes" id="UP000825935">
    <property type="component" value="Chromosome 11"/>
</dbReference>
<evidence type="ECO:0000256" key="1">
    <source>
        <dbReference type="SAM" id="MobiDB-lite"/>
    </source>
</evidence>
<accession>A0A8T2TTB4</accession>